<comment type="caution">
    <text evidence="2">The sequence shown here is derived from an EMBL/GenBank/DDBJ whole genome shotgun (WGS) entry which is preliminary data.</text>
</comment>
<dbReference type="RefSeq" id="WP_166645569.1">
    <property type="nucleotide sequence ID" value="NZ_SNVW01000001.1"/>
</dbReference>
<organism evidence="2 3">
    <name type="scientific">Curtobacterium flaccumfaciens</name>
    <dbReference type="NCBI Taxonomy" id="2035"/>
    <lineage>
        <taxon>Bacteria</taxon>
        <taxon>Bacillati</taxon>
        <taxon>Actinomycetota</taxon>
        <taxon>Actinomycetes</taxon>
        <taxon>Micrococcales</taxon>
        <taxon>Microbacteriaceae</taxon>
        <taxon>Curtobacterium</taxon>
    </lineage>
</organism>
<feature type="domain" description="DUF403" evidence="1">
    <location>
        <begin position="1"/>
        <end position="284"/>
    </location>
</feature>
<dbReference type="InterPro" id="IPR007296">
    <property type="entry name" value="DUF403"/>
</dbReference>
<name>A0A4R6DNV5_9MICO</name>
<protein>
    <submittedName>
        <fullName evidence="2">Putative alpha-E superfamily protein</fullName>
    </submittedName>
</protein>
<sequence>MLSRLAGSVFHVGNAVERTDVVARMLDVYVARGEPAAVDQDRAVAAELRSVVGAAGPANDPDRASTIDSLALDRHEPASIASAVAVARDHARRARDVVSTELWDCLNVTRSRMPRKVSPDRAHEFLGWVRERSALAIGVVEADASRDEVWEFFTLGRSLQRCAATARLVASGLLDPESGSSWATALRACGAGEAFQRGRDHHTLGPEDAAAFLLLDEHSPRSLRFLARRTDECLADVAPSCIEDEVGAFTETRRDLEAVSADTALLVARTAGQRLAVAADRVAAALDERVFATAEAAR</sequence>
<dbReference type="PANTHER" id="PTHR34595:SF7">
    <property type="entry name" value="SLL1039 PROTEIN"/>
    <property type="match status" value="1"/>
</dbReference>
<dbReference type="InterPro" id="IPR051680">
    <property type="entry name" value="ATP-dep_Glu-Cys_Ligase-2"/>
</dbReference>
<reference evidence="2 3" key="1">
    <citation type="submission" date="2019-03" db="EMBL/GenBank/DDBJ databases">
        <title>Genomic analyses of the natural microbiome of Caenorhabditis elegans.</title>
        <authorList>
            <person name="Samuel B."/>
        </authorList>
    </citation>
    <scope>NUCLEOTIDE SEQUENCE [LARGE SCALE GENOMIC DNA]</scope>
    <source>
        <strain evidence="2 3">JUb65</strain>
    </source>
</reference>
<evidence type="ECO:0000259" key="1">
    <source>
        <dbReference type="Pfam" id="PF04168"/>
    </source>
</evidence>
<dbReference type="AlphaFoldDB" id="A0A4R6DNV5"/>
<evidence type="ECO:0000313" key="3">
    <source>
        <dbReference type="Proteomes" id="UP000295764"/>
    </source>
</evidence>
<evidence type="ECO:0000313" key="2">
    <source>
        <dbReference type="EMBL" id="TDN46651.1"/>
    </source>
</evidence>
<proteinExistence type="predicted"/>
<dbReference type="Proteomes" id="UP000295764">
    <property type="component" value="Unassembled WGS sequence"/>
</dbReference>
<dbReference type="Pfam" id="PF04168">
    <property type="entry name" value="Alpha-E"/>
    <property type="match status" value="1"/>
</dbReference>
<accession>A0A4R6DNV5</accession>
<dbReference type="EMBL" id="SNVW01000001">
    <property type="protein sequence ID" value="TDN46651.1"/>
    <property type="molecule type" value="Genomic_DNA"/>
</dbReference>
<gene>
    <name evidence="2" type="ORF">EDF64_101518</name>
</gene>
<dbReference type="PANTHER" id="PTHR34595">
    <property type="entry name" value="BLR5612 PROTEIN"/>
    <property type="match status" value="1"/>
</dbReference>